<dbReference type="InterPro" id="IPR004813">
    <property type="entry name" value="OPT"/>
</dbReference>
<evidence type="ECO:0000256" key="9">
    <source>
        <dbReference type="SAM" id="Phobius"/>
    </source>
</evidence>
<feature type="transmembrane region" description="Helical" evidence="9">
    <location>
        <begin position="726"/>
        <end position="749"/>
    </location>
</feature>
<dbReference type="NCBIfam" id="TIGR00728">
    <property type="entry name" value="OPT_sfam"/>
    <property type="match status" value="1"/>
</dbReference>
<dbReference type="PANTHER" id="PTHR22601">
    <property type="entry name" value="ISP4 LIKE PROTEIN"/>
    <property type="match status" value="1"/>
</dbReference>
<protein>
    <submittedName>
        <fullName evidence="10">Uncharacterized protein</fullName>
    </submittedName>
</protein>
<feature type="transmembrane region" description="Helical" evidence="9">
    <location>
        <begin position="326"/>
        <end position="355"/>
    </location>
</feature>
<keyword evidence="11" id="KW-1185">Reference proteome</keyword>
<dbReference type="GeneID" id="81600886"/>
<feature type="transmembrane region" description="Helical" evidence="9">
    <location>
        <begin position="580"/>
        <end position="602"/>
    </location>
</feature>
<gene>
    <name evidence="10" type="ORF">N7458_007261</name>
</gene>
<feature type="transmembrane region" description="Helical" evidence="9">
    <location>
        <begin position="191"/>
        <end position="216"/>
    </location>
</feature>
<dbReference type="NCBIfam" id="TIGR00727">
    <property type="entry name" value="ISP4_OPT"/>
    <property type="match status" value="1"/>
</dbReference>
<accession>A0AAD6C5U9</accession>
<keyword evidence="6" id="KW-0653">Protein transport</keyword>
<dbReference type="AlphaFoldDB" id="A0AAD6C5U9"/>
<proteinExistence type="inferred from homology"/>
<evidence type="ECO:0000313" key="10">
    <source>
        <dbReference type="EMBL" id="KAJ5450812.1"/>
    </source>
</evidence>
<feature type="transmembrane region" description="Helical" evidence="9">
    <location>
        <begin position="222"/>
        <end position="242"/>
    </location>
</feature>
<name>A0AAD6C5U9_9EURO</name>
<dbReference type="InterPro" id="IPR004648">
    <property type="entry name" value="Oligpept_transpt"/>
</dbReference>
<evidence type="ECO:0000256" key="2">
    <source>
        <dbReference type="ARBA" id="ARBA00008807"/>
    </source>
</evidence>
<evidence type="ECO:0000256" key="4">
    <source>
        <dbReference type="ARBA" id="ARBA00022692"/>
    </source>
</evidence>
<sequence>MLRNNYLIRSVCWISSTINFLPAESCHTRSWEKPRRLMYKKEMLGKPITHALTFLAADSDSEAEVLRAAGIGIAEDDPTEPILTLRMWVLGIGFCIVASGLNTLYTLRTPSLTISSSVVLLLAYPLGKLWERIVPSWNVPFGYSSFNLNPGPFNTKEHVLIYVMSNLSIYVRLGADVLTEQQMFYGYNAGWGFQVLVTLATFLIGFCLAGLFRAIVVAPKKLIWPGVLGVTALTTTLHNINQDKVQASYNTWKISRYAFFTFTCCVSFCWYWFPDFIFPALSYFSFPCWINPTSPVVNQLFGMSSGMGLIPITFDWSQISYVGSPLLIPSWAILNVFVSLVFWIWIVAVACYYTNVWSTGYLSFQSSKVYDNTGGVYKASKVVNKASGYTLDVQKYLAYSPVYMPITFALNMFGLSFATLSSLLVWVILEHRQAMADAARRVPKLVMESLPGHSSPQDQDETGAPDVPIWWYLVGCGLALLMAIFAVEHWDVELRWYGVLLACAVAVVFYPPLAIVYATSNLKINIDIFCRIVAGFVFEGKVLANIWLFDLGYITTIKGLYFAQDMKLAYYCNIPQRKLFFVQCVGMIIGTLSSLGVLNWALNHISGVCTSAAVNGFSCPYSSTHFNTSLIWGAIGPRRYFSNHIGYNTLLYFFIIGAVLPIPVYFLSHRYPNSLWKRVHIPVFLGGLNYLPPATGMNYGSWAIVGLTFGWLIRKRVHGWWSKYNFVLSSALDSSVGIAGVVIFLTVYFTGASDHFSWWGTQVYQNTCDWKECPHLSVPEGGKFGV</sequence>
<feature type="transmembrane region" description="Helical" evidence="9">
    <location>
        <begin position="645"/>
        <end position="667"/>
    </location>
</feature>
<organism evidence="10 11">
    <name type="scientific">Penicillium daleae</name>
    <dbReference type="NCBI Taxonomy" id="63821"/>
    <lineage>
        <taxon>Eukaryota</taxon>
        <taxon>Fungi</taxon>
        <taxon>Dikarya</taxon>
        <taxon>Ascomycota</taxon>
        <taxon>Pezizomycotina</taxon>
        <taxon>Eurotiomycetes</taxon>
        <taxon>Eurotiomycetidae</taxon>
        <taxon>Eurotiales</taxon>
        <taxon>Aspergillaceae</taxon>
        <taxon>Penicillium</taxon>
    </lineage>
</organism>
<evidence type="ECO:0000256" key="8">
    <source>
        <dbReference type="ARBA" id="ARBA00023136"/>
    </source>
</evidence>
<dbReference type="GO" id="GO:0035673">
    <property type="term" value="F:oligopeptide transmembrane transporter activity"/>
    <property type="evidence" value="ECO:0007669"/>
    <property type="project" value="InterPro"/>
</dbReference>
<dbReference type="GO" id="GO:0016020">
    <property type="term" value="C:membrane"/>
    <property type="evidence" value="ECO:0007669"/>
    <property type="project" value="UniProtKB-SubCell"/>
</dbReference>
<evidence type="ECO:0000256" key="7">
    <source>
        <dbReference type="ARBA" id="ARBA00022989"/>
    </source>
</evidence>
<keyword evidence="4 9" id="KW-0812">Transmembrane</keyword>
<dbReference type="RefSeq" id="XP_056766347.1">
    <property type="nucleotide sequence ID" value="XM_056910643.1"/>
</dbReference>
<feature type="transmembrane region" description="Helical" evidence="9">
    <location>
        <begin position="293"/>
        <end position="314"/>
    </location>
</feature>
<keyword evidence="5" id="KW-0571">Peptide transport</keyword>
<keyword evidence="7 9" id="KW-1133">Transmembrane helix</keyword>
<comment type="caution">
    <text evidence="10">The sequence shown here is derived from an EMBL/GenBank/DDBJ whole genome shotgun (WGS) entry which is preliminary data.</text>
</comment>
<feature type="transmembrane region" description="Helical" evidence="9">
    <location>
        <begin position="254"/>
        <end position="273"/>
    </location>
</feature>
<comment type="subcellular location">
    <subcellularLocation>
        <location evidence="1">Membrane</location>
        <topology evidence="1">Multi-pass membrane protein</topology>
    </subcellularLocation>
</comment>
<evidence type="ECO:0000313" key="11">
    <source>
        <dbReference type="Proteomes" id="UP001213681"/>
    </source>
</evidence>
<feature type="transmembrane region" description="Helical" evidence="9">
    <location>
        <begin position="496"/>
        <end position="516"/>
    </location>
</feature>
<feature type="transmembrane region" description="Helical" evidence="9">
    <location>
        <begin position="469"/>
        <end position="490"/>
    </location>
</feature>
<dbReference type="Proteomes" id="UP001213681">
    <property type="component" value="Unassembled WGS sequence"/>
</dbReference>
<dbReference type="GO" id="GO:0015031">
    <property type="term" value="P:protein transport"/>
    <property type="evidence" value="ECO:0007669"/>
    <property type="project" value="UniProtKB-KW"/>
</dbReference>
<feature type="transmembrane region" description="Helical" evidence="9">
    <location>
        <begin position="402"/>
        <end position="429"/>
    </location>
</feature>
<keyword evidence="3" id="KW-0813">Transport</keyword>
<evidence type="ECO:0000256" key="5">
    <source>
        <dbReference type="ARBA" id="ARBA00022856"/>
    </source>
</evidence>
<keyword evidence="8 9" id="KW-0472">Membrane</keyword>
<comment type="similarity">
    <text evidence="2">Belongs to the oligopeptide OPT transporter family.</text>
</comment>
<dbReference type="EMBL" id="JAPVEA010000006">
    <property type="protein sequence ID" value="KAJ5450812.1"/>
    <property type="molecule type" value="Genomic_DNA"/>
</dbReference>
<evidence type="ECO:0000256" key="6">
    <source>
        <dbReference type="ARBA" id="ARBA00022927"/>
    </source>
</evidence>
<evidence type="ECO:0000256" key="1">
    <source>
        <dbReference type="ARBA" id="ARBA00004141"/>
    </source>
</evidence>
<evidence type="ECO:0000256" key="3">
    <source>
        <dbReference type="ARBA" id="ARBA00022448"/>
    </source>
</evidence>
<feature type="transmembrane region" description="Helical" evidence="9">
    <location>
        <begin position="696"/>
        <end position="714"/>
    </location>
</feature>
<reference evidence="10" key="1">
    <citation type="submission" date="2022-12" db="EMBL/GenBank/DDBJ databases">
        <authorList>
            <person name="Petersen C."/>
        </authorList>
    </citation>
    <scope>NUCLEOTIDE SEQUENCE</scope>
    <source>
        <strain evidence="10">IBT 16125</strain>
    </source>
</reference>
<reference evidence="10" key="2">
    <citation type="journal article" date="2023" name="IMA Fungus">
        <title>Comparative genomic study of the Penicillium genus elucidates a diverse pangenome and 15 lateral gene transfer events.</title>
        <authorList>
            <person name="Petersen C."/>
            <person name="Sorensen T."/>
            <person name="Nielsen M.R."/>
            <person name="Sondergaard T.E."/>
            <person name="Sorensen J.L."/>
            <person name="Fitzpatrick D.A."/>
            <person name="Frisvad J.C."/>
            <person name="Nielsen K.L."/>
        </authorList>
    </citation>
    <scope>NUCLEOTIDE SEQUENCE</scope>
    <source>
        <strain evidence="10">IBT 16125</strain>
    </source>
</reference>
<dbReference type="Pfam" id="PF03169">
    <property type="entry name" value="OPT"/>
    <property type="match status" value="1"/>
</dbReference>